<organism evidence="2 3">
    <name type="scientific">Xyrichtys novacula</name>
    <name type="common">Pearly razorfish</name>
    <name type="synonym">Hemipteronotus novacula</name>
    <dbReference type="NCBI Taxonomy" id="13765"/>
    <lineage>
        <taxon>Eukaryota</taxon>
        <taxon>Metazoa</taxon>
        <taxon>Chordata</taxon>
        <taxon>Craniata</taxon>
        <taxon>Vertebrata</taxon>
        <taxon>Euteleostomi</taxon>
        <taxon>Actinopterygii</taxon>
        <taxon>Neopterygii</taxon>
        <taxon>Teleostei</taxon>
        <taxon>Neoteleostei</taxon>
        <taxon>Acanthomorphata</taxon>
        <taxon>Eupercaria</taxon>
        <taxon>Labriformes</taxon>
        <taxon>Labridae</taxon>
        <taxon>Xyrichtys</taxon>
    </lineage>
</organism>
<name>A0AAV1EKB8_XYRNO</name>
<feature type="compositionally biased region" description="Low complexity" evidence="1">
    <location>
        <begin position="17"/>
        <end position="30"/>
    </location>
</feature>
<accession>A0AAV1EKB8</accession>
<sequence length="99" mass="10505">MSKNAAYASLAPSPAVSSHSCRLSSSRGSSQVARLTGAGGQEWRRSLKWFTAALHTSASSPPTAFYQTRSFNAVALLTLCNFFVSGFLLTQNSDDTVAV</sequence>
<reference evidence="2" key="1">
    <citation type="submission" date="2023-08" db="EMBL/GenBank/DDBJ databases">
        <authorList>
            <person name="Alioto T."/>
            <person name="Alioto T."/>
            <person name="Gomez Garrido J."/>
        </authorList>
    </citation>
    <scope>NUCLEOTIDE SEQUENCE</scope>
</reference>
<protein>
    <submittedName>
        <fullName evidence="2">Uncharacterized protein</fullName>
    </submittedName>
</protein>
<keyword evidence="3" id="KW-1185">Reference proteome</keyword>
<dbReference type="EMBL" id="OY660864">
    <property type="protein sequence ID" value="CAJ1049124.1"/>
    <property type="molecule type" value="Genomic_DNA"/>
</dbReference>
<evidence type="ECO:0000313" key="3">
    <source>
        <dbReference type="Proteomes" id="UP001178508"/>
    </source>
</evidence>
<evidence type="ECO:0000256" key="1">
    <source>
        <dbReference type="SAM" id="MobiDB-lite"/>
    </source>
</evidence>
<gene>
    <name evidence="2" type="ORF">XNOV1_A024818</name>
</gene>
<dbReference type="AlphaFoldDB" id="A0AAV1EKB8"/>
<evidence type="ECO:0000313" key="2">
    <source>
        <dbReference type="EMBL" id="CAJ1049124.1"/>
    </source>
</evidence>
<feature type="region of interest" description="Disordered" evidence="1">
    <location>
        <begin position="1"/>
        <end position="40"/>
    </location>
</feature>
<proteinExistence type="predicted"/>
<dbReference type="Proteomes" id="UP001178508">
    <property type="component" value="Chromosome 1"/>
</dbReference>